<dbReference type="Proteomes" id="UP001054837">
    <property type="component" value="Unassembled WGS sequence"/>
</dbReference>
<feature type="compositionally biased region" description="Polar residues" evidence="1">
    <location>
        <begin position="7"/>
        <end position="19"/>
    </location>
</feature>
<organism evidence="2 3">
    <name type="scientific">Caerostris darwini</name>
    <dbReference type="NCBI Taxonomy" id="1538125"/>
    <lineage>
        <taxon>Eukaryota</taxon>
        <taxon>Metazoa</taxon>
        <taxon>Ecdysozoa</taxon>
        <taxon>Arthropoda</taxon>
        <taxon>Chelicerata</taxon>
        <taxon>Arachnida</taxon>
        <taxon>Araneae</taxon>
        <taxon>Araneomorphae</taxon>
        <taxon>Entelegynae</taxon>
        <taxon>Araneoidea</taxon>
        <taxon>Araneidae</taxon>
        <taxon>Caerostris</taxon>
    </lineage>
</organism>
<dbReference type="EMBL" id="BPLQ01009039">
    <property type="protein sequence ID" value="GIY41220.1"/>
    <property type="molecule type" value="Genomic_DNA"/>
</dbReference>
<evidence type="ECO:0000313" key="2">
    <source>
        <dbReference type="EMBL" id="GIY41220.1"/>
    </source>
</evidence>
<evidence type="ECO:0000256" key="1">
    <source>
        <dbReference type="SAM" id="MobiDB-lite"/>
    </source>
</evidence>
<gene>
    <name evidence="2" type="ORF">CDAR_574051</name>
</gene>
<accession>A0AAV4T4N5</accession>
<name>A0AAV4T4N5_9ARAC</name>
<feature type="region of interest" description="Disordered" evidence="1">
    <location>
        <begin position="1"/>
        <end position="26"/>
    </location>
</feature>
<sequence length="86" mass="9843">MERRSAISISDSKAENTSGGIKAHPPKISATPIRCLRDPARDYSSRNVWGRLALYRQMGDLKSLFYDLLNRKIALHTFDCQCFLNR</sequence>
<comment type="caution">
    <text evidence="2">The sequence shown here is derived from an EMBL/GenBank/DDBJ whole genome shotgun (WGS) entry which is preliminary data.</text>
</comment>
<proteinExistence type="predicted"/>
<protein>
    <submittedName>
        <fullName evidence="2">Uncharacterized protein</fullName>
    </submittedName>
</protein>
<dbReference type="AlphaFoldDB" id="A0AAV4T4N5"/>
<reference evidence="2 3" key="1">
    <citation type="submission" date="2021-06" db="EMBL/GenBank/DDBJ databases">
        <title>Caerostris darwini draft genome.</title>
        <authorList>
            <person name="Kono N."/>
            <person name="Arakawa K."/>
        </authorList>
    </citation>
    <scope>NUCLEOTIDE SEQUENCE [LARGE SCALE GENOMIC DNA]</scope>
</reference>
<keyword evidence="3" id="KW-1185">Reference proteome</keyword>
<evidence type="ECO:0000313" key="3">
    <source>
        <dbReference type="Proteomes" id="UP001054837"/>
    </source>
</evidence>